<dbReference type="GO" id="GO:0005737">
    <property type="term" value="C:cytoplasm"/>
    <property type="evidence" value="ECO:0007669"/>
    <property type="project" value="UniProtKB-SubCell"/>
</dbReference>
<dbReference type="RefSeq" id="WP_095596004.1">
    <property type="nucleotide sequence ID" value="NZ_BMKN01000001.1"/>
</dbReference>
<reference evidence="5" key="2">
    <citation type="submission" date="2020-09" db="EMBL/GenBank/DDBJ databases">
        <authorList>
            <person name="Sun Q."/>
            <person name="Zhou Y."/>
        </authorList>
    </citation>
    <scope>NUCLEOTIDE SEQUENCE</scope>
    <source>
        <strain evidence="5">CGMCC 1.16012</strain>
    </source>
</reference>
<keyword evidence="1 3" id="KW-0963">Cytoplasm</keyword>
<evidence type="ECO:0000313" key="5">
    <source>
        <dbReference type="EMBL" id="GGE45670.1"/>
    </source>
</evidence>
<dbReference type="PANTHER" id="PTHR30592">
    <property type="entry name" value="FORMATE DEHYDROGENASE"/>
    <property type="match status" value="1"/>
</dbReference>
<comment type="similarity">
    <text evidence="3">Belongs to the FdhD family.</text>
</comment>
<feature type="compositionally biased region" description="Polar residues" evidence="4">
    <location>
        <begin position="1"/>
        <end position="12"/>
    </location>
</feature>
<comment type="subcellular location">
    <subcellularLocation>
        <location evidence="3">Cytoplasm</location>
    </subcellularLocation>
</comment>
<reference evidence="5" key="1">
    <citation type="journal article" date="2014" name="Int. J. Syst. Evol. Microbiol.">
        <title>Complete genome sequence of Corynebacterium casei LMG S-19264T (=DSM 44701T), isolated from a smear-ripened cheese.</title>
        <authorList>
            <consortium name="US DOE Joint Genome Institute (JGI-PGF)"/>
            <person name="Walter F."/>
            <person name="Albersmeier A."/>
            <person name="Kalinowski J."/>
            <person name="Ruckert C."/>
        </authorList>
    </citation>
    <scope>NUCLEOTIDE SEQUENCE</scope>
    <source>
        <strain evidence="5">CGMCC 1.16012</strain>
    </source>
</reference>
<accession>A0A917EI67</accession>
<dbReference type="InterPro" id="IPR016193">
    <property type="entry name" value="Cytidine_deaminase-like"/>
</dbReference>
<feature type="region of interest" description="Disordered" evidence="4">
    <location>
        <begin position="1"/>
        <end position="25"/>
    </location>
</feature>
<dbReference type="OrthoDB" id="3197277at2"/>
<keyword evidence="2 3" id="KW-0501">Molybdenum cofactor biosynthesis</keyword>
<dbReference type="AlphaFoldDB" id="A0A917EI67"/>
<evidence type="ECO:0000256" key="4">
    <source>
        <dbReference type="SAM" id="MobiDB-lite"/>
    </source>
</evidence>
<gene>
    <name evidence="5" type="primary">fdsC</name>
    <name evidence="3" type="synonym">fdhD</name>
    <name evidence="5" type="ORF">GCM10011517_11620</name>
</gene>
<feature type="active site" description="Cysteine persulfide intermediate" evidence="3">
    <location>
        <position position="109"/>
    </location>
</feature>
<dbReference type="Gene3D" id="3.10.20.10">
    <property type="match status" value="1"/>
</dbReference>
<dbReference type="PIRSF" id="PIRSF015626">
    <property type="entry name" value="FdhD"/>
    <property type="match status" value="1"/>
</dbReference>
<organism evidence="5 6">
    <name type="scientific">Actibacterium pelagium</name>
    <dbReference type="NCBI Taxonomy" id="2029103"/>
    <lineage>
        <taxon>Bacteria</taxon>
        <taxon>Pseudomonadati</taxon>
        <taxon>Pseudomonadota</taxon>
        <taxon>Alphaproteobacteria</taxon>
        <taxon>Rhodobacterales</taxon>
        <taxon>Roseobacteraceae</taxon>
        <taxon>Actibacterium</taxon>
    </lineage>
</organism>
<comment type="function">
    <text evidence="3">Required for formate dehydrogenase (FDH) activity. Acts as a sulfur carrier protein that transfers sulfur from IscS to the molybdenum cofactor prior to its insertion into FDH.</text>
</comment>
<dbReference type="InterPro" id="IPR003786">
    <property type="entry name" value="FdhD"/>
</dbReference>
<protein>
    <recommendedName>
        <fullName evidence="3">Sulfur carrier protein FdhD</fullName>
    </recommendedName>
</protein>
<dbReference type="EMBL" id="BMKN01000001">
    <property type="protein sequence ID" value="GGE45670.1"/>
    <property type="molecule type" value="Genomic_DNA"/>
</dbReference>
<evidence type="ECO:0000256" key="3">
    <source>
        <dbReference type="HAMAP-Rule" id="MF_00187"/>
    </source>
</evidence>
<dbReference type="Gene3D" id="3.40.140.10">
    <property type="entry name" value="Cytidine Deaminase, domain 2"/>
    <property type="match status" value="1"/>
</dbReference>
<name>A0A917EI67_9RHOB</name>
<dbReference type="PANTHER" id="PTHR30592:SF1">
    <property type="entry name" value="SULFUR CARRIER PROTEIN FDHD"/>
    <property type="match status" value="1"/>
</dbReference>
<dbReference type="Pfam" id="PF02634">
    <property type="entry name" value="FdhD-NarQ"/>
    <property type="match status" value="1"/>
</dbReference>
<keyword evidence="6" id="KW-1185">Reference proteome</keyword>
<evidence type="ECO:0000256" key="2">
    <source>
        <dbReference type="ARBA" id="ARBA00023150"/>
    </source>
</evidence>
<dbReference type="SUPFAM" id="SSF53927">
    <property type="entry name" value="Cytidine deaminase-like"/>
    <property type="match status" value="1"/>
</dbReference>
<dbReference type="NCBIfam" id="TIGR00129">
    <property type="entry name" value="fdhD_narQ"/>
    <property type="match status" value="1"/>
</dbReference>
<dbReference type="GO" id="GO:0097163">
    <property type="term" value="F:sulfur carrier activity"/>
    <property type="evidence" value="ECO:0007669"/>
    <property type="project" value="UniProtKB-UniRule"/>
</dbReference>
<evidence type="ECO:0000313" key="6">
    <source>
        <dbReference type="Proteomes" id="UP000606730"/>
    </source>
</evidence>
<sequence>MPRPSQSVSSVAVSRGTARPNTRDIPEETAVALSYNGTTQAVMMATPADLQEFAIGFSLGEGIVTHPDQIERLEIEELDAGIDCQMWLSDEAADRLGERRRQMAGPVGCGLCGIDSLEQAMRPLPQLPPDNVCTGSARLLHAMHMLRKGQKLHDLTRGVHGAGFLHADDTVTVKEDVGRHNALDKLIGSLALQGIDPASGVILLTSRVSVELVQKTVLAGAPILIAVSAPTAHAVRLAEDAGLTLIALARDERFEIFTHPHRITPQEAHNVA</sequence>
<proteinExistence type="inferred from homology"/>
<dbReference type="GO" id="GO:0006777">
    <property type="term" value="P:Mo-molybdopterin cofactor biosynthetic process"/>
    <property type="evidence" value="ECO:0007669"/>
    <property type="project" value="UniProtKB-UniRule"/>
</dbReference>
<dbReference type="GO" id="GO:0016783">
    <property type="term" value="F:sulfurtransferase activity"/>
    <property type="evidence" value="ECO:0007669"/>
    <property type="project" value="InterPro"/>
</dbReference>
<dbReference type="HAMAP" id="MF_00187">
    <property type="entry name" value="FdhD"/>
    <property type="match status" value="1"/>
</dbReference>
<evidence type="ECO:0000256" key="1">
    <source>
        <dbReference type="ARBA" id="ARBA00022490"/>
    </source>
</evidence>
<dbReference type="Proteomes" id="UP000606730">
    <property type="component" value="Unassembled WGS sequence"/>
</dbReference>
<comment type="caution">
    <text evidence="5">The sequence shown here is derived from an EMBL/GenBank/DDBJ whole genome shotgun (WGS) entry which is preliminary data.</text>
</comment>
<comment type="caution">
    <text evidence="3">Lacks conserved residue(s) required for the propagation of feature annotation.</text>
</comment>